<dbReference type="Proteomes" id="UP000298652">
    <property type="component" value="Chromosome 3"/>
</dbReference>
<evidence type="ECO:0000313" key="8">
    <source>
        <dbReference type="Proteomes" id="UP000298652"/>
    </source>
</evidence>
<evidence type="ECO:0000259" key="6">
    <source>
        <dbReference type="PROSITE" id="PS51005"/>
    </source>
</evidence>
<protein>
    <recommendedName>
        <fullName evidence="6">NAC domain-containing protein</fullName>
    </recommendedName>
</protein>
<dbReference type="GO" id="GO:0003677">
    <property type="term" value="F:DNA binding"/>
    <property type="evidence" value="ECO:0007669"/>
    <property type="project" value="UniProtKB-KW"/>
</dbReference>
<name>A0A4V6D9E2_SETVI</name>
<accession>A0A4V6D9E2</accession>
<dbReference type="Pfam" id="PF02365">
    <property type="entry name" value="NAM"/>
    <property type="match status" value="1"/>
</dbReference>
<dbReference type="EMBL" id="CM016554">
    <property type="protein sequence ID" value="TKW25266.1"/>
    <property type="molecule type" value="Genomic_DNA"/>
</dbReference>
<keyword evidence="4" id="KW-0539">Nucleus</keyword>
<dbReference type="AlphaFoldDB" id="A0A4V6D9E2"/>
<evidence type="ECO:0000256" key="4">
    <source>
        <dbReference type="ARBA" id="ARBA00023242"/>
    </source>
</evidence>
<feature type="compositionally biased region" description="Low complexity" evidence="5">
    <location>
        <begin position="27"/>
        <end position="38"/>
    </location>
</feature>
<dbReference type="PANTHER" id="PTHR31719">
    <property type="entry name" value="NAC TRANSCRIPTION FACTOR 56"/>
    <property type="match status" value="1"/>
</dbReference>
<gene>
    <name evidence="7" type="ORF">SEVIR_3G107200v2</name>
</gene>
<evidence type="ECO:0000313" key="7">
    <source>
        <dbReference type="EMBL" id="TKW25266.1"/>
    </source>
</evidence>
<keyword evidence="2" id="KW-0238">DNA-binding</keyword>
<keyword evidence="8" id="KW-1185">Reference proteome</keyword>
<dbReference type="OMA" id="APACVNP"/>
<evidence type="ECO:0000256" key="3">
    <source>
        <dbReference type="ARBA" id="ARBA00023163"/>
    </source>
</evidence>
<proteinExistence type="predicted"/>
<evidence type="ECO:0000256" key="1">
    <source>
        <dbReference type="ARBA" id="ARBA00023015"/>
    </source>
</evidence>
<dbReference type="PANTHER" id="PTHR31719:SF227">
    <property type="entry name" value="NAC DOMAIN-CONTAINING PROTEIN"/>
    <property type="match status" value="1"/>
</dbReference>
<sequence length="236" mass="25115">MASAAGMKEKKMSRSTFNGSKGTRVWAPSAGARPAPSATQAPACVNPKQAIASPIAQEQERAKRSAMAAIELPPGILFAPEDKVVLLPADGLILDDDPLSASSQELLERNGHKKEAFFFVEGQPRCGKGTQQKGTCTGGGWWEGQKTCAEGDTSPDSSEAAWRKKALKFHCGSGGGKKESTGWVMYEYAVNPTPPPLGGSGPIAHIRLSSYDRKQSRGSLARRPFSSVHRFGGIFI</sequence>
<keyword evidence="1" id="KW-0805">Transcription regulation</keyword>
<dbReference type="Gene3D" id="2.170.150.80">
    <property type="entry name" value="NAC domain"/>
    <property type="match status" value="1"/>
</dbReference>
<feature type="domain" description="NAC" evidence="6">
    <location>
        <begin position="59"/>
        <end position="214"/>
    </location>
</feature>
<dbReference type="Gramene" id="TKW25266">
    <property type="protein sequence ID" value="TKW25266"/>
    <property type="gene ID" value="SEVIR_3G107200v2"/>
</dbReference>
<dbReference type="InterPro" id="IPR036093">
    <property type="entry name" value="NAC_dom_sf"/>
</dbReference>
<evidence type="ECO:0000256" key="2">
    <source>
        <dbReference type="ARBA" id="ARBA00023125"/>
    </source>
</evidence>
<dbReference type="PROSITE" id="PS51005">
    <property type="entry name" value="NAC"/>
    <property type="match status" value="1"/>
</dbReference>
<reference evidence="7" key="1">
    <citation type="submission" date="2019-03" db="EMBL/GenBank/DDBJ databases">
        <title>WGS assembly of Setaria viridis.</title>
        <authorList>
            <person name="Huang P."/>
            <person name="Jenkins J."/>
            <person name="Grimwood J."/>
            <person name="Barry K."/>
            <person name="Healey A."/>
            <person name="Mamidi S."/>
            <person name="Sreedasyam A."/>
            <person name="Shu S."/>
            <person name="Feldman M."/>
            <person name="Wu J."/>
            <person name="Yu Y."/>
            <person name="Chen C."/>
            <person name="Johnson J."/>
            <person name="Rokhsar D."/>
            <person name="Baxter I."/>
            <person name="Schmutz J."/>
            <person name="Brutnell T."/>
            <person name="Kellogg E."/>
        </authorList>
    </citation>
    <scope>NUCLEOTIDE SEQUENCE [LARGE SCALE GENOMIC DNA]</scope>
</reference>
<keyword evidence="3" id="KW-0804">Transcription</keyword>
<dbReference type="SUPFAM" id="SSF101941">
    <property type="entry name" value="NAC domain"/>
    <property type="match status" value="1"/>
</dbReference>
<dbReference type="GO" id="GO:0006355">
    <property type="term" value="P:regulation of DNA-templated transcription"/>
    <property type="evidence" value="ECO:0007669"/>
    <property type="project" value="InterPro"/>
</dbReference>
<feature type="region of interest" description="Disordered" evidence="5">
    <location>
        <begin position="1"/>
        <end position="46"/>
    </location>
</feature>
<evidence type="ECO:0000256" key="5">
    <source>
        <dbReference type="SAM" id="MobiDB-lite"/>
    </source>
</evidence>
<dbReference type="InterPro" id="IPR003441">
    <property type="entry name" value="NAC-dom"/>
</dbReference>
<organism evidence="7 8">
    <name type="scientific">Setaria viridis</name>
    <name type="common">Green bristlegrass</name>
    <name type="synonym">Setaria italica subsp. viridis</name>
    <dbReference type="NCBI Taxonomy" id="4556"/>
    <lineage>
        <taxon>Eukaryota</taxon>
        <taxon>Viridiplantae</taxon>
        <taxon>Streptophyta</taxon>
        <taxon>Embryophyta</taxon>
        <taxon>Tracheophyta</taxon>
        <taxon>Spermatophyta</taxon>
        <taxon>Magnoliopsida</taxon>
        <taxon>Liliopsida</taxon>
        <taxon>Poales</taxon>
        <taxon>Poaceae</taxon>
        <taxon>PACMAD clade</taxon>
        <taxon>Panicoideae</taxon>
        <taxon>Panicodae</taxon>
        <taxon>Paniceae</taxon>
        <taxon>Cenchrinae</taxon>
        <taxon>Setaria</taxon>
    </lineage>
</organism>